<keyword evidence="2" id="KW-1185">Reference proteome</keyword>
<dbReference type="RefSeq" id="WP_190921296.1">
    <property type="nucleotide sequence ID" value="NZ_JACXIZ010000057.1"/>
</dbReference>
<dbReference type="AlphaFoldDB" id="A0A927BYE6"/>
<protein>
    <submittedName>
        <fullName evidence="1">Restriction endonuclease subunit S</fullName>
    </submittedName>
</protein>
<name>A0A927BYE6_9BACL</name>
<keyword evidence="1" id="KW-0255">Endonuclease</keyword>
<organism evidence="1 2">
    <name type="scientific">Paenibacillus sabuli</name>
    <dbReference type="NCBI Taxonomy" id="2772509"/>
    <lineage>
        <taxon>Bacteria</taxon>
        <taxon>Bacillati</taxon>
        <taxon>Bacillota</taxon>
        <taxon>Bacilli</taxon>
        <taxon>Bacillales</taxon>
        <taxon>Paenibacillaceae</taxon>
        <taxon>Paenibacillus</taxon>
    </lineage>
</organism>
<dbReference type="InterPro" id="IPR058705">
    <property type="entry name" value="A_ENA"/>
</dbReference>
<comment type="caution">
    <text evidence="1">The sequence shown here is derived from an EMBL/GenBank/DDBJ whole genome shotgun (WGS) entry which is preliminary data.</text>
</comment>
<accession>A0A927BYE6</accession>
<evidence type="ECO:0000313" key="2">
    <source>
        <dbReference type="Proteomes" id="UP000621560"/>
    </source>
</evidence>
<dbReference type="GO" id="GO:0004519">
    <property type="term" value="F:endonuclease activity"/>
    <property type="evidence" value="ECO:0007669"/>
    <property type="project" value="UniProtKB-KW"/>
</dbReference>
<proteinExistence type="predicted"/>
<sequence length="115" mass="12728">MSREQSYLRMLETSAKLQLNMALMLEAKALEAEKVRNWVGHHVNPDAFGSQQELLQESMDIHDQLIEVIDGLSKLGQGMSSVMKVVLRHDQEESGDMMGGMEGLFGGDFGMGGDK</sequence>
<keyword evidence="1" id="KW-0540">Nuclease</keyword>
<dbReference type="Proteomes" id="UP000621560">
    <property type="component" value="Unassembled WGS sequence"/>
</dbReference>
<evidence type="ECO:0000313" key="1">
    <source>
        <dbReference type="EMBL" id="MBD2848196.1"/>
    </source>
</evidence>
<keyword evidence="1" id="KW-0378">Hydrolase</keyword>
<reference evidence="1" key="1">
    <citation type="submission" date="2020-09" db="EMBL/GenBank/DDBJ databases">
        <title>A novel bacterium of genus Paenibacillus, isolated from South China Sea.</title>
        <authorList>
            <person name="Huang H."/>
            <person name="Mo K."/>
            <person name="Hu Y."/>
        </authorList>
    </citation>
    <scope>NUCLEOTIDE SEQUENCE</scope>
    <source>
        <strain evidence="1">IB182496</strain>
    </source>
</reference>
<dbReference type="EMBL" id="JACXIZ010000057">
    <property type="protein sequence ID" value="MBD2848196.1"/>
    <property type="molecule type" value="Genomic_DNA"/>
</dbReference>
<gene>
    <name evidence="1" type="ORF">IDH44_23620</name>
</gene>
<dbReference type="Pfam" id="PF26595">
    <property type="entry name" value="A_ENA"/>
    <property type="match status" value="1"/>
</dbReference>